<dbReference type="AlphaFoldDB" id="A0A7C8IB22"/>
<keyword evidence="2" id="KW-0378">Hydrolase</keyword>
<evidence type="ECO:0000313" key="5">
    <source>
        <dbReference type="Proteomes" id="UP000481861"/>
    </source>
</evidence>
<dbReference type="Gene3D" id="3.40.710.10">
    <property type="entry name" value="DD-peptidase/beta-lactamase superfamily"/>
    <property type="match status" value="1"/>
</dbReference>
<dbReference type="PANTHER" id="PTHR43283">
    <property type="entry name" value="BETA-LACTAMASE-RELATED"/>
    <property type="match status" value="1"/>
</dbReference>
<dbReference type="InterPro" id="IPR050789">
    <property type="entry name" value="Diverse_Enzym_Activities"/>
</dbReference>
<feature type="domain" description="Beta-lactamase-related" evidence="3">
    <location>
        <begin position="27"/>
        <end position="379"/>
    </location>
</feature>
<dbReference type="GO" id="GO:0016787">
    <property type="term" value="F:hydrolase activity"/>
    <property type="evidence" value="ECO:0007669"/>
    <property type="project" value="UniProtKB-KW"/>
</dbReference>
<protein>
    <submittedName>
        <fullName evidence="4">Beta-lactamase/transpeptidase-like protein</fullName>
    </submittedName>
</protein>
<comment type="similarity">
    <text evidence="1">Belongs to the class-A beta-lactamase family.</text>
</comment>
<dbReference type="InterPro" id="IPR001466">
    <property type="entry name" value="Beta-lactam-related"/>
</dbReference>
<evidence type="ECO:0000256" key="1">
    <source>
        <dbReference type="ARBA" id="ARBA00009009"/>
    </source>
</evidence>
<dbReference type="EMBL" id="JAADJZ010000015">
    <property type="protein sequence ID" value="KAF2869650.1"/>
    <property type="molecule type" value="Genomic_DNA"/>
</dbReference>
<dbReference type="InterPro" id="IPR012338">
    <property type="entry name" value="Beta-lactam/transpept-like"/>
</dbReference>
<gene>
    <name evidence="4" type="ORF">BDV95DRAFT_575938</name>
</gene>
<accession>A0A7C8IB22</accession>
<name>A0A7C8IB22_9PLEO</name>
<keyword evidence="5" id="KW-1185">Reference proteome</keyword>
<dbReference type="SUPFAM" id="SSF56601">
    <property type="entry name" value="beta-lactamase/transpeptidase-like"/>
    <property type="match status" value="1"/>
</dbReference>
<reference evidence="4 5" key="1">
    <citation type="submission" date="2020-01" db="EMBL/GenBank/DDBJ databases">
        <authorList>
            <consortium name="DOE Joint Genome Institute"/>
            <person name="Haridas S."/>
            <person name="Albert R."/>
            <person name="Binder M."/>
            <person name="Bloem J."/>
            <person name="Labutti K."/>
            <person name="Salamov A."/>
            <person name="Andreopoulos B."/>
            <person name="Baker S.E."/>
            <person name="Barry K."/>
            <person name="Bills G."/>
            <person name="Bluhm B.H."/>
            <person name="Cannon C."/>
            <person name="Castanera R."/>
            <person name="Culley D.E."/>
            <person name="Daum C."/>
            <person name="Ezra D."/>
            <person name="Gonzalez J.B."/>
            <person name="Henrissat B."/>
            <person name="Kuo A."/>
            <person name="Liang C."/>
            <person name="Lipzen A."/>
            <person name="Lutzoni F."/>
            <person name="Magnuson J."/>
            <person name="Mondo S."/>
            <person name="Nolan M."/>
            <person name="Ohm R."/>
            <person name="Pangilinan J."/>
            <person name="Park H.-J.H."/>
            <person name="Ramirez L."/>
            <person name="Alfaro M."/>
            <person name="Sun H."/>
            <person name="Tritt A."/>
            <person name="Yoshinaga Y."/>
            <person name="Zwiers L.-H.L."/>
            <person name="Turgeon B.G."/>
            <person name="Goodwin S.B."/>
            <person name="Spatafora J.W."/>
            <person name="Crous P.W."/>
            <person name="Grigoriev I.V."/>
        </authorList>
    </citation>
    <scope>NUCLEOTIDE SEQUENCE [LARGE SCALE GENOMIC DNA]</scope>
    <source>
        <strain evidence="4 5">CBS 611.86</strain>
    </source>
</reference>
<dbReference type="Pfam" id="PF00144">
    <property type="entry name" value="Beta-lactamase"/>
    <property type="match status" value="1"/>
</dbReference>
<dbReference type="Proteomes" id="UP000481861">
    <property type="component" value="Unassembled WGS sequence"/>
</dbReference>
<evidence type="ECO:0000259" key="3">
    <source>
        <dbReference type="Pfam" id="PF00144"/>
    </source>
</evidence>
<dbReference type="PANTHER" id="PTHR43283:SF17">
    <property type="entry name" value="(LOVD), PUTATIVE (AFU_ORTHOLOGUE AFUA_5G00920)-RELATED"/>
    <property type="match status" value="1"/>
</dbReference>
<comment type="caution">
    <text evidence="4">The sequence shown here is derived from an EMBL/GenBank/DDBJ whole genome shotgun (WGS) entry which is preliminary data.</text>
</comment>
<organism evidence="4 5">
    <name type="scientific">Massariosphaeria phaeospora</name>
    <dbReference type="NCBI Taxonomy" id="100035"/>
    <lineage>
        <taxon>Eukaryota</taxon>
        <taxon>Fungi</taxon>
        <taxon>Dikarya</taxon>
        <taxon>Ascomycota</taxon>
        <taxon>Pezizomycotina</taxon>
        <taxon>Dothideomycetes</taxon>
        <taxon>Pleosporomycetidae</taxon>
        <taxon>Pleosporales</taxon>
        <taxon>Pleosporales incertae sedis</taxon>
        <taxon>Massariosphaeria</taxon>
    </lineage>
</organism>
<proteinExistence type="inferred from homology"/>
<evidence type="ECO:0000256" key="2">
    <source>
        <dbReference type="ARBA" id="ARBA00022801"/>
    </source>
</evidence>
<dbReference type="OrthoDB" id="428260at2759"/>
<sequence length="408" mass="43445">MPAFEQAYTDAIEAKILPGYALLAGDKHGQTLHASAAGVQSLKPGSTRPFQLDTVCAIASMTKLMTAIAALQCVERGLLDLDASVKDRLPGIARYGIITGFDDEKNEAVLTPEATPITLRMLLAYTNGHEYDALSPLLTKWRASRGETPGAGSTVEQKSTLPLVFAPGTSWRYGAGSDWAGKLIERASGQTLETFMRAHIWTPLGISDMTFFPHARPAMAARLATISTLDAQGAGPAADAPDFDILTGGTECLGGVGAYASTAAYFPLLQAVLRRDTALLSPASWTELLRPQLDARCKAEFNAYLTSSPLHMQYLGMGLPASVVKTWSFAGMVCEEGVEGRMGKGAVMWGGLPSMAWWVDSEAGLCGVAACQVMPPMAPVVMALHEGFQRGVYGEYGMGVEVESKESR</sequence>
<evidence type="ECO:0000313" key="4">
    <source>
        <dbReference type="EMBL" id="KAF2869650.1"/>
    </source>
</evidence>